<evidence type="ECO:0000313" key="4">
    <source>
        <dbReference type="Proteomes" id="UP000179807"/>
    </source>
</evidence>
<dbReference type="GeneID" id="94826882"/>
<name>A0A1J4KA34_9EUKA</name>
<gene>
    <name evidence="3" type="ORF">TRFO_04918</name>
</gene>
<evidence type="ECO:0000256" key="2">
    <source>
        <dbReference type="SAM" id="MobiDB-lite"/>
    </source>
</evidence>
<accession>A0A1J4KA34</accession>
<comment type="caution">
    <text evidence="3">The sequence shown here is derived from an EMBL/GenBank/DDBJ whole genome shotgun (WGS) entry which is preliminary data.</text>
</comment>
<feature type="region of interest" description="Disordered" evidence="2">
    <location>
        <begin position="1"/>
        <end position="187"/>
    </location>
</feature>
<feature type="coiled-coil region" evidence="1">
    <location>
        <begin position="282"/>
        <end position="309"/>
    </location>
</feature>
<reference evidence="3" key="1">
    <citation type="submission" date="2016-10" db="EMBL/GenBank/DDBJ databases">
        <authorList>
            <person name="Benchimol M."/>
            <person name="Almeida L.G."/>
            <person name="Vasconcelos A.T."/>
            <person name="Perreira-Neves A."/>
            <person name="Rosa I.A."/>
            <person name="Tasca T."/>
            <person name="Bogo M.R."/>
            <person name="de Souza W."/>
        </authorList>
    </citation>
    <scope>NUCLEOTIDE SEQUENCE [LARGE SCALE GENOMIC DNA]</scope>
    <source>
        <strain evidence="3">K</strain>
    </source>
</reference>
<feature type="compositionally biased region" description="Low complexity" evidence="2">
    <location>
        <begin position="94"/>
        <end position="128"/>
    </location>
</feature>
<sequence length="462" mass="54250">MSSVEDIFFVPDSSEDEEISEQEPPTPLKSSPTKNTPLKTSNPPSPYISPSTNLSPSKSTQMINTPSKKVEINYQTNNKSSKPQKSKSSKDFFNYENSNNNNNNNNYNNNNKNNYNNNDNNNNNNDANYNKRDNKNEKLDDDSRSMSSNTFPVDSTSQRKMGNKNSSQSKKRKNNNNNEDDFENVSQIDYSSKIDQLRSLIEENGRNFDLEFENLKRKQDEKLAILKEKNMSREQTASNSYDMEYRNVIWTSTLKYLKRGCFTENLSPLFEQAISDEQYRLEKEIIELRQKYEDELAQYKATLPRMQARKVYRRKKANFDTMDPKEMAKIIYNQFFLDKILEDPDSEANRQIERLMNRIQKESDLLTSPKVVSRFMTSKSSPVKRKRTQQSDYEYQVVPPRIRPTPNRMKTPVMRENDRAIEMVGLHHKATENLQKSVKKTDKYLKKLHENEWFKGIFPHIE</sequence>
<dbReference type="Proteomes" id="UP000179807">
    <property type="component" value="Unassembled WGS sequence"/>
</dbReference>
<dbReference type="VEuPathDB" id="TrichDB:TRFO_04918"/>
<protein>
    <submittedName>
        <fullName evidence="3">Uncharacterized protein</fullName>
    </submittedName>
</protein>
<dbReference type="EMBL" id="MLAK01000671">
    <property type="protein sequence ID" value="OHT08305.1"/>
    <property type="molecule type" value="Genomic_DNA"/>
</dbReference>
<evidence type="ECO:0000256" key="1">
    <source>
        <dbReference type="SAM" id="Coils"/>
    </source>
</evidence>
<dbReference type="AlphaFoldDB" id="A0A1J4KA34"/>
<keyword evidence="1" id="KW-0175">Coiled coil</keyword>
<evidence type="ECO:0000313" key="3">
    <source>
        <dbReference type="EMBL" id="OHT08305.1"/>
    </source>
</evidence>
<keyword evidence="4" id="KW-1185">Reference proteome</keyword>
<feature type="compositionally biased region" description="Basic and acidic residues" evidence="2">
    <location>
        <begin position="129"/>
        <end position="144"/>
    </location>
</feature>
<organism evidence="3 4">
    <name type="scientific">Tritrichomonas foetus</name>
    <dbReference type="NCBI Taxonomy" id="1144522"/>
    <lineage>
        <taxon>Eukaryota</taxon>
        <taxon>Metamonada</taxon>
        <taxon>Parabasalia</taxon>
        <taxon>Tritrichomonadida</taxon>
        <taxon>Tritrichomonadidae</taxon>
        <taxon>Tritrichomonas</taxon>
    </lineage>
</organism>
<proteinExistence type="predicted"/>
<feature type="compositionally biased region" description="Polar residues" evidence="2">
    <location>
        <begin position="28"/>
        <end position="78"/>
    </location>
</feature>
<feature type="compositionally biased region" description="Polar residues" evidence="2">
    <location>
        <begin position="145"/>
        <end position="160"/>
    </location>
</feature>
<dbReference type="RefSeq" id="XP_068361441.1">
    <property type="nucleotide sequence ID" value="XM_068492178.1"/>
</dbReference>